<gene>
    <name evidence="1" type="ORF">SSLN_LOCUS4130</name>
</gene>
<dbReference type="Proteomes" id="UP000275846">
    <property type="component" value="Unassembled WGS sequence"/>
</dbReference>
<reference evidence="1 2" key="1">
    <citation type="submission" date="2018-11" db="EMBL/GenBank/DDBJ databases">
        <authorList>
            <consortium name="Pathogen Informatics"/>
        </authorList>
    </citation>
    <scope>NUCLEOTIDE SEQUENCE [LARGE SCALE GENOMIC DNA]</scope>
    <source>
        <strain evidence="1 2">NST_G2</strain>
    </source>
</reference>
<dbReference type="AlphaFoldDB" id="A0A3P7C8V1"/>
<organism evidence="1 2">
    <name type="scientific">Schistocephalus solidus</name>
    <name type="common">Tapeworm</name>
    <dbReference type="NCBI Taxonomy" id="70667"/>
    <lineage>
        <taxon>Eukaryota</taxon>
        <taxon>Metazoa</taxon>
        <taxon>Spiralia</taxon>
        <taxon>Lophotrochozoa</taxon>
        <taxon>Platyhelminthes</taxon>
        <taxon>Cestoda</taxon>
        <taxon>Eucestoda</taxon>
        <taxon>Diphyllobothriidea</taxon>
        <taxon>Diphyllobothriidae</taxon>
        <taxon>Schistocephalus</taxon>
    </lineage>
</organism>
<accession>A0A3P7C8V1</accession>
<name>A0A3P7C8V1_SCHSO</name>
<protein>
    <submittedName>
        <fullName evidence="1">Uncharacterized protein</fullName>
    </submittedName>
</protein>
<keyword evidence="2" id="KW-1185">Reference proteome</keyword>
<sequence length="243" mass="27347">MEEVGTGYTFTWSGRPKAERRDAGVAFATRNDIVGRLPFLPQGIKARLSSLRLHLGGDKFATIISAFDLPYPPMTSSLRQRKKSTRIYTPSSRLAQPDPNQYPFLPSAAAECDLGAPSVETLAHAGLCPRSRARSTGRAGHKGHPGADGWPDHRLVISKIRLHLQPRRKPEVINTRFDENDAAIKTLLTEKNRLRKAYVNRPTAANKTVFYRSHRLVQQRLREMQDGWVARKVEDIQGYTHSK</sequence>
<dbReference type="EMBL" id="UYSU01032756">
    <property type="protein sequence ID" value="VDL90515.1"/>
    <property type="molecule type" value="Genomic_DNA"/>
</dbReference>
<proteinExistence type="predicted"/>
<evidence type="ECO:0000313" key="1">
    <source>
        <dbReference type="EMBL" id="VDL90515.1"/>
    </source>
</evidence>
<evidence type="ECO:0000313" key="2">
    <source>
        <dbReference type="Proteomes" id="UP000275846"/>
    </source>
</evidence>